<dbReference type="Proteomes" id="UP001595748">
    <property type="component" value="Unassembled WGS sequence"/>
</dbReference>
<dbReference type="InterPro" id="IPR014001">
    <property type="entry name" value="Helicase_ATP-bd"/>
</dbReference>
<dbReference type="PANTHER" id="PTHR47396">
    <property type="entry name" value="TYPE I RESTRICTION ENZYME ECOKI R PROTEIN"/>
    <property type="match status" value="1"/>
</dbReference>
<name>A0ABV8A3L0_9DEIO</name>
<dbReference type="InterPro" id="IPR050742">
    <property type="entry name" value="Helicase_Restrict-Modif_Enz"/>
</dbReference>
<evidence type="ECO:0000313" key="3">
    <source>
        <dbReference type="EMBL" id="MFC3859980.1"/>
    </source>
</evidence>
<dbReference type="RefSeq" id="WP_380076132.1">
    <property type="nucleotide sequence ID" value="NZ_JBHRZF010000039.1"/>
</dbReference>
<protein>
    <submittedName>
        <fullName evidence="3">DEAD/DEAH box helicase family protein</fullName>
    </submittedName>
</protein>
<keyword evidence="1" id="KW-0175">Coiled coil</keyword>
<dbReference type="Pfam" id="PF13643">
    <property type="entry name" value="DUF4145"/>
    <property type="match status" value="1"/>
</dbReference>
<evidence type="ECO:0000313" key="4">
    <source>
        <dbReference type="Proteomes" id="UP001595748"/>
    </source>
</evidence>
<keyword evidence="3" id="KW-0547">Nucleotide-binding</keyword>
<gene>
    <name evidence="3" type="ORF">ACFOPQ_04270</name>
</gene>
<dbReference type="CDD" id="cd18032">
    <property type="entry name" value="DEXHc_RE_I_III_res"/>
    <property type="match status" value="1"/>
</dbReference>
<feature type="domain" description="Helicase ATP-binding" evidence="2">
    <location>
        <begin position="370"/>
        <end position="530"/>
    </location>
</feature>
<keyword evidence="4" id="KW-1185">Reference proteome</keyword>
<dbReference type="InterPro" id="IPR027417">
    <property type="entry name" value="P-loop_NTPase"/>
</dbReference>
<dbReference type="InterPro" id="IPR025285">
    <property type="entry name" value="DUF4145"/>
</dbReference>
<dbReference type="InterPro" id="IPR001650">
    <property type="entry name" value="Helicase_C-like"/>
</dbReference>
<evidence type="ECO:0000256" key="1">
    <source>
        <dbReference type="SAM" id="Coils"/>
    </source>
</evidence>
<dbReference type="Pfam" id="PF04313">
    <property type="entry name" value="HSDR_N"/>
    <property type="match status" value="1"/>
</dbReference>
<dbReference type="Pfam" id="PF00271">
    <property type="entry name" value="Helicase_C"/>
    <property type="match status" value="1"/>
</dbReference>
<dbReference type="GO" id="GO:0004386">
    <property type="term" value="F:helicase activity"/>
    <property type="evidence" value="ECO:0007669"/>
    <property type="project" value="UniProtKB-KW"/>
</dbReference>
<sequence>MSNFAFLQEWPDLFPAAALAESYVRGDPRTATFHARRSLEQVVNWLFTNDPDFAPKPYDTTLNALLRSDAYMRNVPSSVQPHADIVRREGNLAVHGGREITPQQALATLRDLWYFANWFAWEYTAQERTTLPAHFDEALVPQPSSEVARLTREQVEALSERLSQEQAEHETLKGQLAASQAQLAALQARVKGRKARASVLPPSLASSEKATRERLIDVLLREAGWEPGDTNVREYPVSGMPTGSGNGFVDYVLWGHDGLPLALVEAKKTSVNAEDGRQQAKLYADALEAKFGRRPVIFYTNGIKTFLWDDAAFAPNGGYPPREVAGFYTRDELELTIQRRKTRLPLTDQAIDNAVVERVYQHKAIRAFTERLEARQRRGLLVMATGTGKTRTAAPISELRQRAGWVKRVLFLADRQALVKQTVGVFKKFIPGGVHNLLDGQHGADTARVVVSTYHTMMNVIESAQVEGGEKLFGPGHFDLLVVDEAHRSIYRNFSAIFAYFDAYLLGLTATPRDEVDRNTYRLFDMEDGVPLFSYSLEEAVEGGFLVPPRGRDATPAFLQRGIRYADLSEEEKDEYDQIDWEEVGGRREEITTGEINQWLFNKDTVDKVLRDVMESGVKVEGGDILGKTIVFAANHRHALYIVERFEANFPHLHNFARVIDNYDRYADTLIDDFSNYSKQPTIAVSVDMLDTGIDVPEVVNLVLFKVVRSKTKFMQMVGRGTRLRPELFGPGQDKQFFNVLDYCGNLHFFSLNPDGFASSVTEPILQRTFKKKLELLQVLAPRRAVDPEALALYGRTADELCARVQGISLHSFMVRTHREVVEKYLERSKWDALTDLDHADLARVVSGLPSSVQTGDEGARRFDHLISSLQLARISSTRDAPKLQRRLQNIAENLSQKANIPDVQAQMGLLADLQNDVQLGAMTVTDLSELGHKLRGLVSLIDQGGSRRGVHRLRGSTDRQRHPVFP</sequence>
<dbReference type="SUPFAM" id="SSF52540">
    <property type="entry name" value="P-loop containing nucleoside triphosphate hydrolases"/>
    <property type="match status" value="2"/>
</dbReference>
<dbReference type="PROSITE" id="PS51192">
    <property type="entry name" value="HELICASE_ATP_BIND_1"/>
    <property type="match status" value="1"/>
</dbReference>
<comment type="caution">
    <text evidence="3">The sequence shown here is derived from an EMBL/GenBank/DDBJ whole genome shotgun (WGS) entry which is preliminary data.</text>
</comment>
<dbReference type="SMART" id="SM00487">
    <property type="entry name" value="DEXDc"/>
    <property type="match status" value="1"/>
</dbReference>
<dbReference type="CDD" id="cd18799">
    <property type="entry name" value="SF2_C_EcoAI-like"/>
    <property type="match status" value="1"/>
</dbReference>
<dbReference type="PANTHER" id="PTHR47396:SF1">
    <property type="entry name" value="ATP-DEPENDENT HELICASE IRC3-RELATED"/>
    <property type="match status" value="1"/>
</dbReference>
<dbReference type="Gene3D" id="3.90.1570.30">
    <property type="match status" value="1"/>
</dbReference>
<dbReference type="Gene3D" id="3.40.50.300">
    <property type="entry name" value="P-loop containing nucleotide triphosphate hydrolases"/>
    <property type="match status" value="2"/>
</dbReference>
<dbReference type="InterPro" id="IPR006935">
    <property type="entry name" value="Helicase/UvrB_N"/>
</dbReference>
<keyword evidence="3" id="KW-0067">ATP-binding</keyword>
<reference evidence="4" key="1">
    <citation type="journal article" date="2019" name="Int. J. Syst. Evol. Microbiol.">
        <title>The Global Catalogue of Microorganisms (GCM) 10K type strain sequencing project: providing services to taxonomists for standard genome sequencing and annotation.</title>
        <authorList>
            <consortium name="The Broad Institute Genomics Platform"/>
            <consortium name="The Broad Institute Genome Sequencing Center for Infectious Disease"/>
            <person name="Wu L."/>
            <person name="Ma J."/>
        </authorList>
    </citation>
    <scope>NUCLEOTIDE SEQUENCE [LARGE SCALE GENOMIC DNA]</scope>
    <source>
        <strain evidence="4">CCTCC AB 2013263</strain>
    </source>
</reference>
<proteinExistence type="predicted"/>
<feature type="coiled-coil region" evidence="1">
    <location>
        <begin position="148"/>
        <end position="189"/>
    </location>
</feature>
<evidence type="ECO:0000259" key="2">
    <source>
        <dbReference type="PROSITE" id="PS51192"/>
    </source>
</evidence>
<keyword evidence="3" id="KW-0378">Hydrolase</keyword>
<organism evidence="3 4">
    <name type="scientific">Deinococcus antarcticus</name>
    <dbReference type="NCBI Taxonomy" id="1298767"/>
    <lineage>
        <taxon>Bacteria</taxon>
        <taxon>Thermotogati</taxon>
        <taxon>Deinococcota</taxon>
        <taxon>Deinococci</taxon>
        <taxon>Deinococcales</taxon>
        <taxon>Deinococcaceae</taxon>
        <taxon>Deinococcus</taxon>
    </lineage>
</organism>
<dbReference type="Pfam" id="PF04851">
    <property type="entry name" value="ResIII"/>
    <property type="match status" value="1"/>
</dbReference>
<dbReference type="EMBL" id="JBHRZF010000039">
    <property type="protein sequence ID" value="MFC3859980.1"/>
    <property type="molecule type" value="Genomic_DNA"/>
</dbReference>
<dbReference type="InterPro" id="IPR007409">
    <property type="entry name" value="Restrct_endonuc_type1_HsdR_N"/>
</dbReference>
<accession>A0ABV8A3L0</accession>
<keyword evidence="3" id="KW-0347">Helicase</keyword>